<dbReference type="AlphaFoldDB" id="A0A433SIA2"/>
<evidence type="ECO:0000313" key="7">
    <source>
        <dbReference type="Proteomes" id="UP000286947"/>
    </source>
</evidence>
<keyword evidence="4 6" id="KW-0012">Acyltransferase</keyword>
<keyword evidence="3 6" id="KW-0808">Transferase</keyword>
<evidence type="ECO:0000256" key="3">
    <source>
        <dbReference type="ARBA" id="ARBA00022679"/>
    </source>
</evidence>
<dbReference type="Pfam" id="PF07167">
    <property type="entry name" value="PhaC_N"/>
    <property type="match status" value="1"/>
</dbReference>
<evidence type="ECO:0000259" key="5">
    <source>
        <dbReference type="Pfam" id="PF07167"/>
    </source>
</evidence>
<dbReference type="RefSeq" id="WP_126978413.1">
    <property type="nucleotide sequence ID" value="NZ_PQSP01000001.1"/>
</dbReference>
<accession>A0A433SIA2</accession>
<dbReference type="InterPro" id="IPR010963">
    <property type="entry name" value="PHA_synth_I"/>
</dbReference>
<keyword evidence="7" id="KW-1185">Reference proteome</keyword>
<dbReference type="OrthoDB" id="7208816at2"/>
<feature type="domain" description="Poly-beta-hydroxybutyrate polymerase N-terminal" evidence="5">
    <location>
        <begin position="83"/>
        <end position="249"/>
    </location>
</feature>
<evidence type="ECO:0000256" key="4">
    <source>
        <dbReference type="ARBA" id="ARBA00023315"/>
    </source>
</evidence>
<dbReference type="SUPFAM" id="SSF53474">
    <property type="entry name" value="alpha/beta-Hydrolases"/>
    <property type="match status" value="1"/>
</dbReference>
<sequence length="572" mass="64728">MTAKQEEKAFTDFWSVQTPFTAISTIESLKLWIGSNPWFSHCDTSTWFDVDTQQLDKLQLEYQAQWFKLCSKLMTREAFTFDDARFKAKEWSDPMYGAVAALYLMNCTFLQETVKLLKIDDPKAQRRLDYLLEQTLAAAAPSNFLFTNPEAIDKMVQTQGASLFSGMLHWMDDVKAGVLRQSDKDDFQVGVDLAVTPGTVIFQNEMLQLIQYAPSTDTQYKIPLLVVPPCINKYYIMDLRPKNSLIKYMVEQGHQVFLISWRNMDISMAETSWDDYLQKGVIAAMSVVRSISGVHDINTLGFCVGGTLLTQALAVLAARGDTPPNSLTLLTSFLDFMDTGPIDVYVDEQTVNYHEVTVGGKAGHYGIFRGEDMANTFSILRPNELWWNYNVDKYLKGEKPRAFDILFWNNDSSNLPGKMYSYYLRHGYLQNDFKSGEMQMCGVTMDYHNVTAPAYIYASRKDHIVPWESAYASTAILPGQKRFVLGASGHIAGVINPPADNKRSYWTNDKLVKKAQDWINKATEHTGSWWPDWAQWQAQYGGEKIPAVTKAGSPAFPPIEPAPGSYVMRSAT</sequence>
<name>A0A433SIA2_9BURK</name>
<dbReference type="GO" id="GO:0005737">
    <property type="term" value="C:cytoplasm"/>
    <property type="evidence" value="ECO:0007669"/>
    <property type="project" value="UniProtKB-SubCell"/>
</dbReference>
<dbReference type="PANTHER" id="PTHR36837:SF5">
    <property type="entry name" value="POLY-3-HYDROXYBUTYRATE SYNTHASE"/>
    <property type="match status" value="1"/>
</dbReference>
<dbReference type="EMBL" id="PQSP01000001">
    <property type="protein sequence ID" value="RUS68344.1"/>
    <property type="molecule type" value="Genomic_DNA"/>
</dbReference>
<dbReference type="Gene3D" id="3.40.50.1820">
    <property type="entry name" value="alpha/beta hydrolase"/>
    <property type="match status" value="1"/>
</dbReference>
<dbReference type="Proteomes" id="UP000286947">
    <property type="component" value="Unassembled WGS sequence"/>
</dbReference>
<keyword evidence="2" id="KW-0963">Cytoplasm</keyword>
<dbReference type="InterPro" id="IPR051321">
    <property type="entry name" value="PHA/PHB_synthase"/>
</dbReference>
<gene>
    <name evidence="6" type="primary">phaC</name>
    <name evidence="6" type="ORF">CUZ56_00834</name>
</gene>
<evidence type="ECO:0000256" key="2">
    <source>
        <dbReference type="ARBA" id="ARBA00022490"/>
    </source>
</evidence>
<dbReference type="InterPro" id="IPR010941">
    <property type="entry name" value="PhaC_N"/>
</dbReference>
<dbReference type="EC" id="2.3.1.-" evidence="6"/>
<evidence type="ECO:0000313" key="6">
    <source>
        <dbReference type="EMBL" id="RUS68344.1"/>
    </source>
</evidence>
<comment type="subcellular location">
    <subcellularLocation>
        <location evidence="1">Cytoplasm</location>
    </subcellularLocation>
</comment>
<evidence type="ECO:0000256" key="1">
    <source>
        <dbReference type="ARBA" id="ARBA00004496"/>
    </source>
</evidence>
<protein>
    <submittedName>
        <fullName evidence="6">Poly(3-hydroxyalkanoate) polymerase subunit PhaC</fullName>
        <ecNumber evidence="6">2.3.1.-</ecNumber>
    </submittedName>
</protein>
<dbReference type="GO" id="GO:0016746">
    <property type="term" value="F:acyltransferase activity"/>
    <property type="evidence" value="ECO:0007669"/>
    <property type="project" value="UniProtKB-KW"/>
</dbReference>
<dbReference type="NCBIfam" id="TIGR01838">
    <property type="entry name" value="PHA_synth_I"/>
    <property type="match status" value="1"/>
</dbReference>
<proteinExistence type="predicted"/>
<comment type="caution">
    <text evidence="6">The sequence shown here is derived from an EMBL/GenBank/DDBJ whole genome shotgun (WGS) entry which is preliminary data.</text>
</comment>
<dbReference type="GO" id="GO:0042619">
    <property type="term" value="P:poly-hydroxybutyrate biosynthetic process"/>
    <property type="evidence" value="ECO:0007669"/>
    <property type="project" value="InterPro"/>
</dbReference>
<reference evidence="6 7" key="1">
    <citation type="submission" date="2018-01" db="EMBL/GenBank/DDBJ databases">
        <title>Saezia sanguinis gen. nov., sp. nov., in the order Burkholderiales isolated from human blood.</title>
        <authorList>
            <person name="Medina-Pascual M.J."/>
            <person name="Valdezate S."/>
            <person name="Monzon S."/>
            <person name="Cuesta I."/>
            <person name="Carrasco G."/>
            <person name="Villalon P."/>
            <person name="Saez-Nieto J.A."/>
        </authorList>
    </citation>
    <scope>NUCLEOTIDE SEQUENCE [LARGE SCALE GENOMIC DNA]</scope>
    <source>
        <strain evidence="6 7">CNM695-12</strain>
    </source>
</reference>
<organism evidence="6 7">
    <name type="scientific">Saezia sanguinis</name>
    <dbReference type="NCBI Taxonomy" id="1965230"/>
    <lineage>
        <taxon>Bacteria</taxon>
        <taxon>Pseudomonadati</taxon>
        <taxon>Pseudomonadota</taxon>
        <taxon>Betaproteobacteria</taxon>
        <taxon>Burkholderiales</taxon>
        <taxon>Saeziaceae</taxon>
        <taxon>Saezia</taxon>
    </lineage>
</organism>
<dbReference type="InterPro" id="IPR029058">
    <property type="entry name" value="AB_hydrolase_fold"/>
</dbReference>
<dbReference type="PANTHER" id="PTHR36837">
    <property type="entry name" value="POLY(3-HYDROXYALKANOATE) POLYMERASE SUBUNIT PHAC"/>
    <property type="match status" value="1"/>
</dbReference>